<evidence type="ECO:0000259" key="6">
    <source>
        <dbReference type="Pfam" id="PF04810"/>
    </source>
</evidence>
<evidence type="ECO:0000259" key="7">
    <source>
        <dbReference type="Pfam" id="PF04811"/>
    </source>
</evidence>
<feature type="region of interest" description="Disordered" evidence="4">
    <location>
        <begin position="1"/>
        <end position="32"/>
    </location>
</feature>
<dbReference type="PANTHER" id="PTHR13803">
    <property type="entry name" value="SEC24-RELATED PROTEIN"/>
    <property type="match status" value="1"/>
</dbReference>
<sequence>MYSHQNHIPQPPHTAGRGYQGLRPRIDPSQVPSAVDAVEADRQQWEDQTYPTLPGKHVPFSTTNFLAIDQGNSSPKFVRSTTWAFPNSSKLASDCNVPLAAIFQPFAELDPREEPVPVVETGEVGPARCKGCRSYINPWCTWVAGGNRWKCNLCSHETAGALVPEYFSHLDGNGMRMDLLERPELCKGTVDFVVPQEYWASNPGPSLTATVTPTYFSSPKTTEDSDMEPGPRQPAPMNFVFAFDVSYESIQSSFLSAACESLHNLIYGGTAPDGNAVEPSFPAGSKLAIITFDSSIHFYSLQAAEVPMMVVPDIDEPFLPLHTGLFVDPWEMRNSIESLLEAIPRRFQDTQERASALGSAIRSGLAGLAGRGGHVVIFQSTIPLIGPGALPGQPNEADLYDTDKEKTLYRPRDPTWQDIGVECVNEGVGVSMFLGMSKYIDVGSIGVVSSITGGELFFHPRFDPTRDRIVLESQLQRLLRRETGYNCTALVRCSKGLQVSEYYGNYYQSINGLEFGVLDADKAFTVSLRHTAKLSAREYVYLQSAVLYTSVTGQRRVRICNLAIQVVELAGNVFQFGDLDATTTFLTRKAVSNIGNQKMSLIRDELNESCAGVLLGYRNNCAAATRPTQLIIPETFKSLPIYTLAILKTKPIKGRHFGSITLHVVIDVALPARSVNSDVRNYYAHRLLSMGVSSTVRHLYPSLLALHDLDNTIALPDPSTQLISIPSAMRATHTLMTANGLYLIDNDEMSILWIGSSVSPQLLLDLFGTDDIMALDPHIITLPVLETRFSAQIRNILTHRNIRRGRRTKFCICRQNMDGAEIEFSDMLVEDQNNGTMSYLDYLTVTHKQISHVLTEGGVLGQVASPMRSVW</sequence>
<dbReference type="InterPro" id="IPR007123">
    <property type="entry name" value="Gelsolin-like_dom"/>
</dbReference>
<dbReference type="Gene3D" id="3.40.50.410">
    <property type="entry name" value="von Willebrand factor, type A domain"/>
    <property type="match status" value="1"/>
</dbReference>
<dbReference type="Pfam" id="PF04811">
    <property type="entry name" value="Sec23_trunk"/>
    <property type="match status" value="1"/>
</dbReference>
<dbReference type="InterPro" id="IPR012990">
    <property type="entry name" value="Beta-sandwich_Sec23_24"/>
</dbReference>
<dbReference type="Gene3D" id="2.30.30.380">
    <property type="entry name" value="Zn-finger domain of Sec23/24"/>
    <property type="match status" value="1"/>
</dbReference>
<accession>A0AAW0CJ25</accession>
<evidence type="ECO:0000313" key="10">
    <source>
        <dbReference type="EMBL" id="KAK7039250.1"/>
    </source>
</evidence>
<evidence type="ECO:0000259" key="5">
    <source>
        <dbReference type="Pfam" id="PF00626"/>
    </source>
</evidence>
<dbReference type="SUPFAM" id="SSF82919">
    <property type="entry name" value="Zn-finger domain of Sec23/24"/>
    <property type="match status" value="1"/>
</dbReference>
<keyword evidence="2" id="KW-0813">Transport</keyword>
<dbReference type="GO" id="GO:0030127">
    <property type="term" value="C:COPII vesicle coat"/>
    <property type="evidence" value="ECO:0007669"/>
    <property type="project" value="InterPro"/>
</dbReference>
<dbReference type="EMBL" id="JAYKXP010000039">
    <property type="protein sequence ID" value="KAK7039250.1"/>
    <property type="molecule type" value="Genomic_DNA"/>
</dbReference>
<evidence type="ECO:0000256" key="3">
    <source>
        <dbReference type="ARBA" id="ARBA00022927"/>
    </source>
</evidence>
<dbReference type="InterPro" id="IPR036175">
    <property type="entry name" value="Sec23/24_helical_dom_sf"/>
</dbReference>
<dbReference type="InterPro" id="IPR036180">
    <property type="entry name" value="Gelsolin-like_dom_sf"/>
</dbReference>
<dbReference type="InterPro" id="IPR006895">
    <property type="entry name" value="Znf_Sec23_Sec24"/>
</dbReference>
<gene>
    <name evidence="10" type="primary">SFB3</name>
    <name evidence="10" type="ORF">VNI00_010155</name>
</gene>
<dbReference type="InterPro" id="IPR036174">
    <property type="entry name" value="Znf_Sec23_Sec24_sf"/>
</dbReference>
<dbReference type="PANTHER" id="PTHR13803:SF4">
    <property type="entry name" value="SECRETORY 24CD, ISOFORM C"/>
    <property type="match status" value="1"/>
</dbReference>
<name>A0AAW0CJ25_9AGAR</name>
<dbReference type="InterPro" id="IPR036465">
    <property type="entry name" value="vWFA_dom_sf"/>
</dbReference>
<dbReference type="Pfam" id="PF04810">
    <property type="entry name" value="zf-Sec23_Sec24"/>
    <property type="match status" value="1"/>
</dbReference>
<dbReference type="SUPFAM" id="SSF81811">
    <property type="entry name" value="Helical domain of Sec23/24"/>
    <property type="match status" value="1"/>
</dbReference>
<dbReference type="SUPFAM" id="SSF81995">
    <property type="entry name" value="beta-sandwich domain of Sec23/24"/>
    <property type="match status" value="1"/>
</dbReference>
<dbReference type="Pfam" id="PF08033">
    <property type="entry name" value="Sec23_BS"/>
    <property type="match status" value="1"/>
</dbReference>
<dbReference type="Pfam" id="PF00626">
    <property type="entry name" value="Gelsolin"/>
    <property type="match status" value="1"/>
</dbReference>
<dbReference type="InterPro" id="IPR029006">
    <property type="entry name" value="ADF-H/Gelsolin-like_dom_sf"/>
</dbReference>
<feature type="domain" description="Gelsolin-like" evidence="5">
    <location>
        <begin position="726"/>
        <end position="796"/>
    </location>
</feature>
<organism evidence="10 11">
    <name type="scientific">Paramarasmius palmivorus</name>
    <dbReference type="NCBI Taxonomy" id="297713"/>
    <lineage>
        <taxon>Eukaryota</taxon>
        <taxon>Fungi</taxon>
        <taxon>Dikarya</taxon>
        <taxon>Basidiomycota</taxon>
        <taxon>Agaricomycotina</taxon>
        <taxon>Agaricomycetes</taxon>
        <taxon>Agaricomycetidae</taxon>
        <taxon>Agaricales</taxon>
        <taxon>Marasmiineae</taxon>
        <taxon>Marasmiaceae</taxon>
        <taxon>Paramarasmius</taxon>
    </lineage>
</organism>
<comment type="similarity">
    <text evidence="1">Belongs to the SEC23/SEC24 family. SEC24 subfamily.</text>
</comment>
<dbReference type="GO" id="GO:0070971">
    <property type="term" value="C:endoplasmic reticulum exit site"/>
    <property type="evidence" value="ECO:0007669"/>
    <property type="project" value="TreeGrafter"/>
</dbReference>
<feature type="domain" description="Sec23/Sec24 helical" evidence="8">
    <location>
        <begin position="578"/>
        <end position="696"/>
    </location>
</feature>
<protein>
    <submittedName>
        <fullName evidence="10">COPII coat Sec23p-Sfb3p heterodimer component</fullName>
    </submittedName>
</protein>
<keyword evidence="3" id="KW-0653">Protein transport</keyword>
<evidence type="ECO:0000256" key="1">
    <source>
        <dbReference type="ARBA" id="ARBA00008334"/>
    </source>
</evidence>
<dbReference type="GO" id="GO:0006886">
    <property type="term" value="P:intracellular protein transport"/>
    <property type="evidence" value="ECO:0007669"/>
    <property type="project" value="InterPro"/>
</dbReference>
<dbReference type="GO" id="GO:0008270">
    <property type="term" value="F:zinc ion binding"/>
    <property type="evidence" value="ECO:0007669"/>
    <property type="project" value="InterPro"/>
</dbReference>
<dbReference type="Gene3D" id="1.20.120.730">
    <property type="entry name" value="Sec23/Sec24 helical domain"/>
    <property type="match status" value="1"/>
</dbReference>
<dbReference type="GO" id="GO:0000149">
    <property type="term" value="F:SNARE binding"/>
    <property type="evidence" value="ECO:0007669"/>
    <property type="project" value="TreeGrafter"/>
</dbReference>
<evidence type="ECO:0000313" key="11">
    <source>
        <dbReference type="Proteomes" id="UP001383192"/>
    </source>
</evidence>
<keyword evidence="11" id="KW-1185">Reference proteome</keyword>
<dbReference type="Proteomes" id="UP001383192">
    <property type="component" value="Unassembled WGS sequence"/>
</dbReference>
<evidence type="ECO:0000256" key="4">
    <source>
        <dbReference type="SAM" id="MobiDB-lite"/>
    </source>
</evidence>
<feature type="domain" description="Sec23/Sec24 beta-sandwich" evidence="9">
    <location>
        <begin position="484"/>
        <end position="567"/>
    </location>
</feature>
<dbReference type="AlphaFoldDB" id="A0AAW0CJ25"/>
<feature type="domain" description="Sec23/Sec24 trunk" evidence="7">
    <location>
        <begin position="234"/>
        <end position="478"/>
    </location>
</feature>
<evidence type="ECO:0000259" key="9">
    <source>
        <dbReference type="Pfam" id="PF08033"/>
    </source>
</evidence>
<dbReference type="GO" id="GO:0090110">
    <property type="term" value="P:COPII-coated vesicle cargo loading"/>
    <property type="evidence" value="ECO:0007669"/>
    <property type="project" value="TreeGrafter"/>
</dbReference>
<dbReference type="InterPro" id="IPR006900">
    <property type="entry name" value="Sec23/24_helical_dom"/>
</dbReference>
<dbReference type="SUPFAM" id="SSF82754">
    <property type="entry name" value="C-terminal, gelsolin-like domain of Sec23/24"/>
    <property type="match status" value="1"/>
</dbReference>
<dbReference type="Gene3D" id="3.40.20.10">
    <property type="entry name" value="Severin"/>
    <property type="match status" value="1"/>
</dbReference>
<proteinExistence type="inferred from homology"/>
<dbReference type="InterPro" id="IPR006896">
    <property type="entry name" value="Sec23/24_trunk_dom"/>
</dbReference>
<reference evidence="10 11" key="1">
    <citation type="submission" date="2024-01" db="EMBL/GenBank/DDBJ databases">
        <title>A draft genome for a cacao thread blight-causing isolate of Paramarasmius palmivorus.</title>
        <authorList>
            <person name="Baruah I.K."/>
            <person name="Bukari Y."/>
            <person name="Amoako-Attah I."/>
            <person name="Meinhardt L.W."/>
            <person name="Bailey B.A."/>
            <person name="Cohen S.P."/>
        </authorList>
    </citation>
    <scope>NUCLEOTIDE SEQUENCE [LARGE SCALE GENOMIC DNA]</scope>
    <source>
        <strain evidence="10 11">GH-12</strain>
    </source>
</reference>
<feature type="domain" description="Zinc finger Sec23/Sec24-type" evidence="6">
    <location>
        <begin position="126"/>
        <end position="158"/>
    </location>
</feature>
<dbReference type="InterPro" id="IPR050550">
    <property type="entry name" value="SEC23_SEC24_subfamily"/>
</dbReference>
<comment type="caution">
    <text evidence="10">The sequence shown here is derived from an EMBL/GenBank/DDBJ whole genome shotgun (WGS) entry which is preliminary data.</text>
</comment>
<dbReference type="Pfam" id="PF04815">
    <property type="entry name" value="Sec23_helical"/>
    <property type="match status" value="1"/>
</dbReference>
<dbReference type="SUPFAM" id="SSF53300">
    <property type="entry name" value="vWA-like"/>
    <property type="match status" value="1"/>
</dbReference>
<evidence type="ECO:0000256" key="2">
    <source>
        <dbReference type="ARBA" id="ARBA00022448"/>
    </source>
</evidence>
<dbReference type="Gene3D" id="2.60.40.1670">
    <property type="entry name" value="beta-sandwich domain of Sec23/24"/>
    <property type="match status" value="1"/>
</dbReference>
<evidence type="ECO:0000259" key="8">
    <source>
        <dbReference type="Pfam" id="PF04815"/>
    </source>
</evidence>